<evidence type="ECO:0000313" key="2">
    <source>
        <dbReference type="Proteomes" id="UP001632037"/>
    </source>
</evidence>
<name>A0ABD3EWF5_9STRA</name>
<dbReference type="Proteomes" id="UP001632037">
    <property type="component" value="Unassembled WGS sequence"/>
</dbReference>
<comment type="caution">
    <text evidence="1">The sequence shown here is derived from an EMBL/GenBank/DDBJ whole genome shotgun (WGS) entry which is preliminary data.</text>
</comment>
<gene>
    <name evidence="1" type="ORF">V7S43_016430</name>
</gene>
<protein>
    <recommendedName>
        <fullName evidence="3">BED-type domain-containing protein</fullName>
    </recommendedName>
</protein>
<evidence type="ECO:0000313" key="1">
    <source>
        <dbReference type="EMBL" id="KAL3658546.1"/>
    </source>
</evidence>
<dbReference type="EMBL" id="JBIMZQ010000053">
    <property type="protein sequence ID" value="KAL3658546.1"/>
    <property type="molecule type" value="Genomic_DNA"/>
</dbReference>
<organism evidence="1 2">
    <name type="scientific">Phytophthora oleae</name>
    <dbReference type="NCBI Taxonomy" id="2107226"/>
    <lineage>
        <taxon>Eukaryota</taxon>
        <taxon>Sar</taxon>
        <taxon>Stramenopiles</taxon>
        <taxon>Oomycota</taxon>
        <taxon>Peronosporomycetes</taxon>
        <taxon>Peronosporales</taxon>
        <taxon>Peronosporaceae</taxon>
        <taxon>Phytophthora</taxon>
    </lineage>
</organism>
<accession>A0ABD3EWF5</accession>
<evidence type="ECO:0008006" key="3">
    <source>
        <dbReference type="Google" id="ProtNLM"/>
    </source>
</evidence>
<keyword evidence="2" id="KW-1185">Reference proteome</keyword>
<dbReference type="AlphaFoldDB" id="A0ABD3EWF5"/>
<sequence>MNMLRITDVLQLRMHVRVFLIAISIYQLTMAPVLRNPPKPGRPKTRKTKTCWRCHVALSTSTKVKLHLQRQSGCGPKAVAQQVAKNKEASRLSS</sequence>
<reference evidence="1 2" key="1">
    <citation type="submission" date="2024-09" db="EMBL/GenBank/DDBJ databases">
        <title>Genome sequencing and assembly of Phytophthora oleae, isolate VK10A, causative agent of rot of olive drupes.</title>
        <authorList>
            <person name="Conti Taguali S."/>
            <person name="Riolo M."/>
            <person name="La Spada F."/>
            <person name="Cacciola S.O."/>
            <person name="Dionisio G."/>
        </authorList>
    </citation>
    <scope>NUCLEOTIDE SEQUENCE [LARGE SCALE GENOMIC DNA]</scope>
    <source>
        <strain evidence="1 2">VK10A</strain>
    </source>
</reference>
<proteinExistence type="predicted"/>